<feature type="coiled-coil region" evidence="1">
    <location>
        <begin position="119"/>
        <end position="146"/>
    </location>
</feature>
<reference evidence="5" key="1">
    <citation type="journal article" date="2023" name="Mar. Drugs">
        <title>Gemmata algarum, a Novel Planctomycete Isolated from an Algal Mat, Displays Antimicrobial Activity.</title>
        <authorList>
            <person name="Kumar G."/>
            <person name="Kallscheuer N."/>
            <person name="Kashif M."/>
            <person name="Ahamad S."/>
            <person name="Jagadeeshwari U."/>
            <person name="Pannikurungottu S."/>
            <person name="Haufschild T."/>
            <person name="Kabuu M."/>
            <person name="Sasikala C."/>
            <person name="Jogler C."/>
            <person name="Ramana C."/>
        </authorList>
    </citation>
    <scope>NUCLEOTIDE SEQUENCE [LARGE SCALE GENOMIC DNA]</scope>
    <source>
        <strain evidence="5">JC673</strain>
    </source>
</reference>
<evidence type="ECO:0000313" key="5">
    <source>
        <dbReference type="Proteomes" id="UP001272242"/>
    </source>
</evidence>
<gene>
    <name evidence="4" type="ORF">R5W23_002168</name>
</gene>
<feature type="chain" id="PRO_5046866049" evidence="3">
    <location>
        <begin position="25"/>
        <end position="189"/>
    </location>
</feature>
<keyword evidence="3" id="KW-0732">Signal</keyword>
<organism evidence="4 5">
    <name type="scientific">Gemmata algarum</name>
    <dbReference type="NCBI Taxonomy" id="2975278"/>
    <lineage>
        <taxon>Bacteria</taxon>
        <taxon>Pseudomonadati</taxon>
        <taxon>Planctomycetota</taxon>
        <taxon>Planctomycetia</taxon>
        <taxon>Gemmatales</taxon>
        <taxon>Gemmataceae</taxon>
        <taxon>Gemmata</taxon>
    </lineage>
</organism>
<protein>
    <submittedName>
        <fullName evidence="4">Uncharacterized protein</fullName>
    </submittedName>
</protein>
<evidence type="ECO:0000256" key="3">
    <source>
        <dbReference type="SAM" id="SignalP"/>
    </source>
</evidence>
<evidence type="ECO:0000313" key="4">
    <source>
        <dbReference type="EMBL" id="MDY3560919.1"/>
    </source>
</evidence>
<name>A0ABU5F0A7_9BACT</name>
<dbReference type="RefSeq" id="WP_261185294.1">
    <property type="nucleotide sequence ID" value="NZ_JAXBLV010000186.1"/>
</dbReference>
<feature type="signal peptide" evidence="3">
    <location>
        <begin position="1"/>
        <end position="24"/>
    </location>
</feature>
<proteinExistence type="predicted"/>
<keyword evidence="5" id="KW-1185">Reference proteome</keyword>
<evidence type="ECO:0000256" key="1">
    <source>
        <dbReference type="SAM" id="Coils"/>
    </source>
</evidence>
<evidence type="ECO:0000256" key="2">
    <source>
        <dbReference type="SAM" id="MobiDB-lite"/>
    </source>
</evidence>
<dbReference type="Proteomes" id="UP001272242">
    <property type="component" value="Unassembled WGS sequence"/>
</dbReference>
<keyword evidence="1" id="KW-0175">Coiled coil</keyword>
<sequence length="189" mass="20609">MSASPGSRCAAVLLGTLLLGTAGGCGSEPPPPPPVPTTPSAPPPKPRSAGPDAYLEEFGQEHLPQVEAALDELKREIDKRSAGLSELEKELRRLHRGEGKTEWANGKHVSTFVTKDETHARWKATIEKLAKNVDALKEQRKEAYLAYRKFQIAQGTGEGLHKKRFDEANAAAAASQKVYQEALRDFEGR</sequence>
<dbReference type="EMBL" id="JAXBLV010000186">
    <property type="protein sequence ID" value="MDY3560919.1"/>
    <property type="molecule type" value="Genomic_DNA"/>
</dbReference>
<accession>A0ABU5F0A7</accession>
<comment type="caution">
    <text evidence="4">The sequence shown here is derived from an EMBL/GenBank/DDBJ whole genome shotgun (WGS) entry which is preliminary data.</text>
</comment>
<feature type="compositionally biased region" description="Pro residues" evidence="2">
    <location>
        <begin position="28"/>
        <end position="46"/>
    </location>
</feature>
<feature type="region of interest" description="Disordered" evidence="2">
    <location>
        <begin position="20"/>
        <end position="52"/>
    </location>
</feature>